<dbReference type="RefSeq" id="WP_214330570.1">
    <property type="nucleotide sequence ID" value="NZ_CP114063.1"/>
</dbReference>
<sequence length="192" mass="22476">MIKESEFWLLIIGAIISLISTITGFTIQLLAQKFINQSGKIKIYKKLVYSKVNQQPWGFSGTNGEINFSVPLWIEIHNTKNQNELIRNLNLVLYNNKKKVGIMRQISHFEANGRVQPFANNGSYSFLIGPHSIEKYDLQFMMKKSELKNDFNEVKLRYYDTKDKLQEVPLLKIKKAWFTEKNTIDNDWILIK</sequence>
<evidence type="ECO:0000256" key="1">
    <source>
        <dbReference type="SAM" id="Phobius"/>
    </source>
</evidence>
<feature type="transmembrane region" description="Helical" evidence="1">
    <location>
        <begin position="7"/>
        <end position="31"/>
    </location>
</feature>
<accession>A0AA47GAS7</accession>
<dbReference type="Proteomes" id="UP001164714">
    <property type="component" value="Chromosome"/>
</dbReference>
<reference evidence="2" key="1">
    <citation type="submission" date="2022-12" db="EMBL/GenBank/DDBJ databases">
        <title>Whole genome sequence analysis of a duck derived balloon bacteium Aerococcus urinaeequi henan2020.</title>
        <authorList>
            <person name="Zhang H."/>
            <person name="Qiao H.X."/>
            <person name="Bian C.Z."/>
            <person name="Shu J.C."/>
        </authorList>
    </citation>
    <scope>NUCLEOTIDE SEQUENCE</scope>
    <source>
        <strain evidence="2">2020-HN-1</strain>
    </source>
</reference>
<protein>
    <submittedName>
        <fullName evidence="2">Uncharacterized protein</fullName>
    </submittedName>
</protein>
<organism evidence="2 3">
    <name type="scientific">Aerococcus urinaeequi</name>
    <dbReference type="NCBI Taxonomy" id="51665"/>
    <lineage>
        <taxon>Bacteria</taxon>
        <taxon>Bacillati</taxon>
        <taxon>Bacillota</taxon>
        <taxon>Bacilli</taxon>
        <taxon>Lactobacillales</taxon>
        <taxon>Aerococcaceae</taxon>
        <taxon>Aerococcus</taxon>
    </lineage>
</organism>
<name>A0AA47GAS7_9LACT</name>
<dbReference type="EMBL" id="CP114063">
    <property type="protein sequence ID" value="WAT24338.1"/>
    <property type="molecule type" value="Genomic_DNA"/>
</dbReference>
<gene>
    <name evidence="2" type="ORF">OZ415_08845</name>
</gene>
<evidence type="ECO:0000313" key="3">
    <source>
        <dbReference type="Proteomes" id="UP001164714"/>
    </source>
</evidence>
<keyword evidence="1" id="KW-0472">Membrane</keyword>
<proteinExistence type="predicted"/>
<keyword evidence="1" id="KW-1133">Transmembrane helix</keyword>
<evidence type="ECO:0000313" key="2">
    <source>
        <dbReference type="EMBL" id="WAT24338.1"/>
    </source>
</evidence>
<keyword evidence="1" id="KW-0812">Transmembrane</keyword>
<dbReference type="AlphaFoldDB" id="A0AA47GAS7"/>